<dbReference type="SUPFAM" id="SSF51126">
    <property type="entry name" value="Pectin lyase-like"/>
    <property type="match status" value="1"/>
</dbReference>
<keyword evidence="1" id="KW-0732">Signal</keyword>
<dbReference type="InterPro" id="IPR012334">
    <property type="entry name" value="Pectin_lyas_fold"/>
</dbReference>
<reference evidence="2 3" key="1">
    <citation type="journal article" date="2020" name="Microbiol. Res.">
        <title>Flavobacterium pokkalii sp. nov., a novel plant growth promoting native rhizobacteria isolated from pokkali rice grown in coastal saline affected agricultural regions of southern India, Kerala.</title>
        <authorList>
            <person name="Menon R.R."/>
            <person name="Kumari S."/>
            <person name="Viver T."/>
            <person name="Rameshkumar N."/>
        </authorList>
    </citation>
    <scope>NUCLEOTIDE SEQUENCE [LARGE SCALE GENOMIC DNA]</scope>
    <source>
        <strain evidence="2 3">L1I52</strain>
    </source>
</reference>
<evidence type="ECO:0000313" key="2">
    <source>
        <dbReference type="EMBL" id="MBD0725895.1"/>
    </source>
</evidence>
<name>A0ABR7USM2_9FLAO</name>
<keyword evidence="3" id="KW-1185">Reference proteome</keyword>
<organism evidence="2 3">
    <name type="scientific">Flavobacterium pokkalii</name>
    <dbReference type="NCBI Taxonomy" id="1940408"/>
    <lineage>
        <taxon>Bacteria</taxon>
        <taxon>Pseudomonadati</taxon>
        <taxon>Bacteroidota</taxon>
        <taxon>Flavobacteriia</taxon>
        <taxon>Flavobacteriales</taxon>
        <taxon>Flavobacteriaceae</taxon>
        <taxon>Flavobacterium</taxon>
    </lineage>
</organism>
<dbReference type="InterPro" id="IPR011050">
    <property type="entry name" value="Pectin_lyase_fold/virulence"/>
</dbReference>
<proteinExistence type="predicted"/>
<feature type="chain" id="PRO_5045243035" evidence="1">
    <location>
        <begin position="20"/>
        <end position="836"/>
    </location>
</feature>
<evidence type="ECO:0000256" key="1">
    <source>
        <dbReference type="SAM" id="SignalP"/>
    </source>
</evidence>
<sequence length="836" mass="93431">MNKPLFCSLFLLIAFFLNAQTKSSYQSLDPKNPITFKGKTISYQGKTISLGPKAFFIDAQFSKEQLSKYPYVFNSINDAVKQLSNGTETAPMSLYIAPNVYWVDNPDDPEIRKPEGDGTVPYALNIKCDWLRFLGLTNNPENVVIAANRGQTIGAIGNFTLFKISGEGTNAENVTFGNYCNVDLNFPLKPELNRVKRATAIVQAQLIHCDGDKILARNCRFISRLNLCPFTGGKRVLFDRCHFESTDDALCGTAVYLNSTLDFYSSKPFYWTKGTGAAFLNCKIHSLTNGNQFFTKANGQLAVIDTKFTAENPIYLGWNDNLPLTTRNYQYLVSLNNNPVLIENKNPESTIDMSNLDVLNAYRFNFKGKTIYNTYNLLAGNDDWDPMNIKNIVLTAEKEQGKKLRFLPTQLLIESSQKTLETKKDKALLKASAFRFGNYEVQPEKINWSVASQDKTIIELKPSANSNECEIIPNLLDGDSRNVIITAKTTSGLEAAVVIKISPPKLESPIFTEAPHFAKINNGILNVQYKINTDFKDQTIINYYRCTDNKGGNPIEIAVSRDNIPLTEYPLTIADSSYYIMATLAPKNNRSDAGKTIKIVTQKAISANEITANKNTLIADFKNSSTKNQLEIIPGFWTFSPLDKEDINNSNPKDAWYFGEGFDGAANQFGLLPTGRSARLLYTPVKRNYTDMTFNLQVTPFKTAGQGFSVAHMYMDILIKWDAKTNSGYALRFIRTTKHHDAVDCILLEYQNGISYEISKAVTTHAFNGRCNISLEVKNNHLTAALSNKPTDSLTANNQQETILSALIKPSIWGGFGIFYNGGSQTMINEIQTSWK</sequence>
<dbReference type="EMBL" id="NASZ01000019">
    <property type="protein sequence ID" value="MBD0725895.1"/>
    <property type="molecule type" value="Genomic_DNA"/>
</dbReference>
<accession>A0ABR7USM2</accession>
<gene>
    <name evidence="2" type="ORF">B6A10_11955</name>
</gene>
<dbReference type="Proteomes" id="UP000661715">
    <property type="component" value="Unassembled WGS sequence"/>
</dbReference>
<protein>
    <submittedName>
        <fullName evidence="2">Uncharacterized protein</fullName>
    </submittedName>
</protein>
<dbReference type="Gene3D" id="2.160.20.10">
    <property type="entry name" value="Single-stranded right-handed beta-helix, Pectin lyase-like"/>
    <property type="match status" value="1"/>
</dbReference>
<dbReference type="RefSeq" id="WP_188221056.1">
    <property type="nucleotide sequence ID" value="NZ_NASZ01000019.1"/>
</dbReference>
<feature type="signal peptide" evidence="1">
    <location>
        <begin position="1"/>
        <end position="19"/>
    </location>
</feature>
<evidence type="ECO:0000313" key="3">
    <source>
        <dbReference type="Proteomes" id="UP000661715"/>
    </source>
</evidence>
<comment type="caution">
    <text evidence="2">The sequence shown here is derived from an EMBL/GenBank/DDBJ whole genome shotgun (WGS) entry which is preliminary data.</text>
</comment>